<dbReference type="EMBL" id="JAAKZZ010000203">
    <property type="protein sequence ID" value="NGO70509.1"/>
    <property type="molecule type" value="Genomic_DNA"/>
</dbReference>
<evidence type="ECO:0008006" key="4">
    <source>
        <dbReference type="Google" id="ProtNLM"/>
    </source>
</evidence>
<keyword evidence="3" id="KW-1185">Reference proteome</keyword>
<reference evidence="2 3" key="1">
    <citation type="submission" date="2020-02" db="EMBL/GenBank/DDBJ databases">
        <title>Whole-genome analyses of novel actinobacteria.</title>
        <authorList>
            <person name="Sahin N."/>
            <person name="Tatar D."/>
        </authorList>
    </citation>
    <scope>NUCLEOTIDE SEQUENCE [LARGE SCALE GENOMIC DNA]</scope>
    <source>
        <strain evidence="2 3">SB3404</strain>
    </source>
</reference>
<gene>
    <name evidence="2" type="ORF">G5C65_19550</name>
</gene>
<evidence type="ECO:0000313" key="2">
    <source>
        <dbReference type="EMBL" id="NGO70509.1"/>
    </source>
</evidence>
<proteinExistence type="predicted"/>
<dbReference type="AlphaFoldDB" id="A0A6G4WYY7"/>
<organism evidence="2 3">
    <name type="scientific">Streptomyces boncukensis</name>
    <dbReference type="NCBI Taxonomy" id="2711219"/>
    <lineage>
        <taxon>Bacteria</taxon>
        <taxon>Bacillati</taxon>
        <taxon>Actinomycetota</taxon>
        <taxon>Actinomycetes</taxon>
        <taxon>Kitasatosporales</taxon>
        <taxon>Streptomycetaceae</taxon>
        <taxon>Streptomyces</taxon>
    </lineage>
</organism>
<feature type="region of interest" description="Disordered" evidence="1">
    <location>
        <begin position="468"/>
        <end position="501"/>
    </location>
</feature>
<dbReference type="Proteomes" id="UP000477722">
    <property type="component" value="Unassembled WGS sequence"/>
</dbReference>
<dbReference type="RefSeq" id="WP_165300174.1">
    <property type="nucleotide sequence ID" value="NZ_JAAKZZ010000203.1"/>
</dbReference>
<comment type="caution">
    <text evidence="2">The sequence shown here is derived from an EMBL/GenBank/DDBJ whole genome shotgun (WGS) entry which is preliminary data.</text>
</comment>
<protein>
    <recommendedName>
        <fullName evidence="4">Portal protein</fullName>
    </recommendedName>
</protein>
<feature type="compositionally biased region" description="Basic and acidic residues" evidence="1">
    <location>
        <begin position="481"/>
        <end position="495"/>
    </location>
</feature>
<accession>A0A6G4WYY7</accession>
<sequence length="620" mass="67622">MAWWKLHKRDKGDVPNGAMLASAALVSKDQVRTVVGARQEWQAEGWDFYRAVPELRAGVTWAANGCSRARLYIGRIDPDGSSEPVPVDAEGDDTTTPEQAAALLAPLEELAGGQLGQSEMLRRFSVLLDVPGESYLLGYDDPETRERRWLVCSPSEVTSAAGGSAIRVQLPESSTARVELPLEKCTLIRLWRPDAELAYRPDSPIQALRDPLRELQGLSAHVLATVESRLAGAGLMLLSDDVAPATPQQSDGPNPLHSNPVAAALLESMATPLKNRDSAAAIVPLLLTTPGSPKDKIEYETFATELDEQVLPLRESAIKRIATGLDMPPEVLTGLAESNHWNAWLSDETGIKLHLEPKLGLIADALTERYFRPAWEALGVPDPENWACWYDTSDLRQRPNRGPEAAEAHSRGVLSDAAYLRELGFSSEDMPDNAEQQRRLLLQLATTSPQLAPAALEALGVTLPDSARAAATDADPAPVESTRERAEPELPREGPPELPGVAASAAAGDWRISCLDMAVRRALERAGQWLLKHGGRSLYGQYRDVPLHQIHVRLGARQDQLDQMLTGAYQLLHDSVPGEPCLHRAVDHYVRALLLAREEHHRDYLARAIAQAGCDDRGAA</sequence>
<evidence type="ECO:0000313" key="3">
    <source>
        <dbReference type="Proteomes" id="UP000477722"/>
    </source>
</evidence>
<name>A0A6G4WYY7_9ACTN</name>
<evidence type="ECO:0000256" key="1">
    <source>
        <dbReference type="SAM" id="MobiDB-lite"/>
    </source>
</evidence>
<feature type="compositionally biased region" description="Low complexity" evidence="1">
    <location>
        <begin position="468"/>
        <end position="478"/>
    </location>
</feature>